<evidence type="ECO:0000256" key="3">
    <source>
        <dbReference type="ARBA" id="ARBA00022833"/>
    </source>
</evidence>
<protein>
    <submittedName>
        <fullName evidence="7">PUA-like domain-containing protein</fullName>
    </submittedName>
</protein>
<dbReference type="Gene3D" id="2.30.130.40">
    <property type="entry name" value="LON domain-like"/>
    <property type="match status" value="1"/>
</dbReference>
<sequence>MYKPVTTPCQHTFCADCLQRSIDHSTICPLCRQALPGYAYFQLHPCNKVISKIVETVFPTTHHERAEAVTADVDSRLETPIFVCTLSLPGLPTLLQIFEPKYRLMLRRCLEAAEPRFGMIVSETSEYGTMLEVRSVQMLPDGRSMVETWGASRFRVVEKGTRDGYMVGRVEYFEDMSPGEELAALPPNAPTSSDLMLACHKFLEELRGGAKPWVLQRMENMASYMPEDDPAMFSFWMALILPLHDKEKVKLLPIRSAQMRLQVIVRWIGQFHDSWYAQWLSHGCVIC</sequence>
<evidence type="ECO:0000256" key="1">
    <source>
        <dbReference type="ARBA" id="ARBA00022723"/>
    </source>
</evidence>
<dbReference type="Proteomes" id="UP000305067">
    <property type="component" value="Unassembled WGS sequence"/>
</dbReference>
<dbReference type="Pfam" id="PF13923">
    <property type="entry name" value="zf-C3HC4_2"/>
    <property type="match status" value="1"/>
</dbReference>
<keyword evidence="1" id="KW-0479">Metal-binding</keyword>
<dbReference type="InterPro" id="IPR013083">
    <property type="entry name" value="Znf_RING/FYVE/PHD"/>
</dbReference>
<dbReference type="Gene3D" id="1.20.58.1480">
    <property type="match status" value="1"/>
</dbReference>
<reference evidence="7 8" key="1">
    <citation type="journal article" date="2019" name="Nat. Ecol. Evol.">
        <title>Megaphylogeny resolves global patterns of mushroom evolution.</title>
        <authorList>
            <person name="Varga T."/>
            <person name="Krizsan K."/>
            <person name="Foldi C."/>
            <person name="Dima B."/>
            <person name="Sanchez-Garcia M."/>
            <person name="Sanchez-Ramirez S."/>
            <person name="Szollosi G.J."/>
            <person name="Szarkandi J.G."/>
            <person name="Papp V."/>
            <person name="Albert L."/>
            <person name="Andreopoulos W."/>
            <person name="Angelini C."/>
            <person name="Antonin V."/>
            <person name="Barry K.W."/>
            <person name="Bougher N.L."/>
            <person name="Buchanan P."/>
            <person name="Buyck B."/>
            <person name="Bense V."/>
            <person name="Catcheside P."/>
            <person name="Chovatia M."/>
            <person name="Cooper J."/>
            <person name="Damon W."/>
            <person name="Desjardin D."/>
            <person name="Finy P."/>
            <person name="Geml J."/>
            <person name="Haridas S."/>
            <person name="Hughes K."/>
            <person name="Justo A."/>
            <person name="Karasinski D."/>
            <person name="Kautmanova I."/>
            <person name="Kiss B."/>
            <person name="Kocsube S."/>
            <person name="Kotiranta H."/>
            <person name="LaButti K.M."/>
            <person name="Lechner B.E."/>
            <person name="Liimatainen K."/>
            <person name="Lipzen A."/>
            <person name="Lukacs Z."/>
            <person name="Mihaltcheva S."/>
            <person name="Morgado L.N."/>
            <person name="Niskanen T."/>
            <person name="Noordeloos M.E."/>
            <person name="Ohm R.A."/>
            <person name="Ortiz-Santana B."/>
            <person name="Ovrebo C."/>
            <person name="Racz N."/>
            <person name="Riley R."/>
            <person name="Savchenko A."/>
            <person name="Shiryaev A."/>
            <person name="Soop K."/>
            <person name="Spirin V."/>
            <person name="Szebenyi C."/>
            <person name="Tomsovsky M."/>
            <person name="Tulloss R.E."/>
            <person name="Uehling J."/>
            <person name="Grigoriev I.V."/>
            <person name="Vagvolgyi C."/>
            <person name="Papp T."/>
            <person name="Martin F.M."/>
            <person name="Miettinen O."/>
            <person name="Hibbett D.S."/>
            <person name="Nagy L.G."/>
        </authorList>
    </citation>
    <scope>NUCLEOTIDE SEQUENCE [LARGE SCALE GENOMIC DNA]</scope>
    <source>
        <strain evidence="7 8">CBS 309.79</strain>
    </source>
</reference>
<keyword evidence="2 4" id="KW-0863">Zinc-finger</keyword>
<proteinExistence type="predicted"/>
<evidence type="ECO:0000313" key="8">
    <source>
        <dbReference type="Proteomes" id="UP000305067"/>
    </source>
</evidence>
<dbReference type="PANTHER" id="PTHR23327:SF42">
    <property type="entry name" value="LON PEPTIDASE N-TERMINAL DOMAIN AND RING FINGER PROTEIN C14F5.10C"/>
    <property type="match status" value="1"/>
</dbReference>
<name>A0A5C3QVI7_9AGAR</name>
<evidence type="ECO:0000259" key="5">
    <source>
        <dbReference type="PROSITE" id="PS50089"/>
    </source>
</evidence>
<feature type="domain" description="Lon N-terminal" evidence="6">
    <location>
        <begin position="35"/>
        <end position="272"/>
    </location>
</feature>
<dbReference type="GO" id="GO:0061630">
    <property type="term" value="F:ubiquitin protein ligase activity"/>
    <property type="evidence" value="ECO:0007669"/>
    <property type="project" value="TreeGrafter"/>
</dbReference>
<dbReference type="PROSITE" id="PS50089">
    <property type="entry name" value="ZF_RING_2"/>
    <property type="match status" value="1"/>
</dbReference>
<dbReference type="SUPFAM" id="SSF57850">
    <property type="entry name" value="RING/U-box"/>
    <property type="match status" value="1"/>
</dbReference>
<keyword evidence="3" id="KW-0862">Zinc</keyword>
<dbReference type="InterPro" id="IPR017907">
    <property type="entry name" value="Znf_RING_CS"/>
</dbReference>
<dbReference type="SMART" id="SM00464">
    <property type="entry name" value="LON"/>
    <property type="match status" value="1"/>
</dbReference>
<gene>
    <name evidence="7" type="ORF">BDV98DRAFT_560999</name>
</gene>
<dbReference type="Pfam" id="PF02190">
    <property type="entry name" value="LON_substr_bdg"/>
    <property type="match status" value="1"/>
</dbReference>
<dbReference type="InterPro" id="IPR046336">
    <property type="entry name" value="Lon_prtase_N_sf"/>
</dbReference>
<dbReference type="SUPFAM" id="SSF88697">
    <property type="entry name" value="PUA domain-like"/>
    <property type="match status" value="1"/>
</dbReference>
<dbReference type="PROSITE" id="PS51787">
    <property type="entry name" value="LON_N"/>
    <property type="match status" value="1"/>
</dbReference>
<evidence type="ECO:0000256" key="4">
    <source>
        <dbReference type="PROSITE-ProRule" id="PRU00175"/>
    </source>
</evidence>
<dbReference type="InterPro" id="IPR015947">
    <property type="entry name" value="PUA-like_sf"/>
</dbReference>
<dbReference type="InterPro" id="IPR001841">
    <property type="entry name" value="Znf_RING"/>
</dbReference>
<keyword evidence="8" id="KW-1185">Reference proteome</keyword>
<dbReference type="PROSITE" id="PS00518">
    <property type="entry name" value="ZF_RING_1"/>
    <property type="match status" value="1"/>
</dbReference>
<dbReference type="AlphaFoldDB" id="A0A5C3QVI7"/>
<evidence type="ECO:0000256" key="2">
    <source>
        <dbReference type="ARBA" id="ARBA00022771"/>
    </source>
</evidence>
<accession>A0A5C3QVI7</accession>
<feature type="domain" description="RING-type" evidence="5">
    <location>
        <begin position="5"/>
        <end position="32"/>
    </location>
</feature>
<dbReference type="GO" id="GO:0008270">
    <property type="term" value="F:zinc ion binding"/>
    <property type="evidence" value="ECO:0007669"/>
    <property type="project" value="UniProtKB-KW"/>
</dbReference>
<evidence type="ECO:0000259" key="6">
    <source>
        <dbReference type="PROSITE" id="PS51787"/>
    </source>
</evidence>
<evidence type="ECO:0000313" key="7">
    <source>
        <dbReference type="EMBL" id="TFL05995.1"/>
    </source>
</evidence>
<dbReference type="OrthoDB" id="264917at2759"/>
<dbReference type="STRING" id="1884261.A0A5C3QVI7"/>
<organism evidence="7 8">
    <name type="scientific">Pterulicium gracile</name>
    <dbReference type="NCBI Taxonomy" id="1884261"/>
    <lineage>
        <taxon>Eukaryota</taxon>
        <taxon>Fungi</taxon>
        <taxon>Dikarya</taxon>
        <taxon>Basidiomycota</taxon>
        <taxon>Agaricomycotina</taxon>
        <taxon>Agaricomycetes</taxon>
        <taxon>Agaricomycetidae</taxon>
        <taxon>Agaricales</taxon>
        <taxon>Pleurotineae</taxon>
        <taxon>Pterulaceae</taxon>
        <taxon>Pterulicium</taxon>
    </lineage>
</organism>
<dbReference type="Gene3D" id="3.30.40.10">
    <property type="entry name" value="Zinc/RING finger domain, C3HC4 (zinc finger)"/>
    <property type="match status" value="1"/>
</dbReference>
<dbReference type="EMBL" id="ML178816">
    <property type="protein sequence ID" value="TFL05995.1"/>
    <property type="molecule type" value="Genomic_DNA"/>
</dbReference>
<dbReference type="InterPro" id="IPR003111">
    <property type="entry name" value="Lon_prtase_N"/>
</dbReference>
<dbReference type="PANTHER" id="PTHR23327">
    <property type="entry name" value="RING FINGER PROTEIN 127"/>
    <property type="match status" value="1"/>
</dbReference>